<accession>A0A6C0HXF1</accession>
<sequence>MIVFAILGLLIGLLFMFVRQKLSALESRVNLLTDTVQTMAGFRRVEDEEESEDEDESEEEDEEEEEEKGYFTRVGIETGTAFGEVGRMEKEDMKVVSDDEVEVVELNEVTEVKEDVKKIQLEGPDYESLSLKELKDKVSDLGGPKLRTKKELVEFLKNVM</sequence>
<organism evidence="2">
    <name type="scientific">viral metagenome</name>
    <dbReference type="NCBI Taxonomy" id="1070528"/>
    <lineage>
        <taxon>unclassified sequences</taxon>
        <taxon>metagenomes</taxon>
        <taxon>organismal metagenomes</taxon>
    </lineage>
</organism>
<proteinExistence type="predicted"/>
<evidence type="ECO:0000313" key="2">
    <source>
        <dbReference type="EMBL" id="QHT85431.1"/>
    </source>
</evidence>
<feature type="region of interest" description="Disordered" evidence="1">
    <location>
        <begin position="42"/>
        <end position="70"/>
    </location>
</feature>
<reference evidence="2" key="1">
    <citation type="journal article" date="2020" name="Nature">
        <title>Giant virus diversity and host interactions through global metagenomics.</title>
        <authorList>
            <person name="Schulz F."/>
            <person name="Roux S."/>
            <person name="Paez-Espino D."/>
            <person name="Jungbluth S."/>
            <person name="Walsh D.A."/>
            <person name="Denef V.J."/>
            <person name="McMahon K.D."/>
            <person name="Konstantinidis K.T."/>
            <person name="Eloe-Fadrosh E.A."/>
            <person name="Kyrpides N.C."/>
            <person name="Woyke T."/>
        </authorList>
    </citation>
    <scope>NUCLEOTIDE SEQUENCE</scope>
    <source>
        <strain evidence="2">GVMAG-M-3300023184-17</strain>
    </source>
</reference>
<dbReference type="EMBL" id="MN740041">
    <property type="protein sequence ID" value="QHT85431.1"/>
    <property type="molecule type" value="Genomic_DNA"/>
</dbReference>
<name>A0A6C0HXF1_9ZZZZ</name>
<feature type="compositionally biased region" description="Acidic residues" evidence="1">
    <location>
        <begin position="47"/>
        <end position="67"/>
    </location>
</feature>
<dbReference type="AlphaFoldDB" id="A0A6C0HXF1"/>
<evidence type="ECO:0000256" key="1">
    <source>
        <dbReference type="SAM" id="MobiDB-lite"/>
    </source>
</evidence>
<protein>
    <submittedName>
        <fullName evidence="2">Uncharacterized protein</fullName>
    </submittedName>
</protein>